<reference evidence="7 8" key="1">
    <citation type="submission" date="2019-10" db="EMBL/GenBank/DDBJ databases">
        <title>Comparative genomics of sulfur disproportionating microorganisms.</title>
        <authorList>
            <person name="Ward L.M."/>
            <person name="Bertran E."/>
            <person name="Johnston D."/>
        </authorList>
    </citation>
    <scope>NUCLEOTIDE SEQUENCE [LARGE SCALE GENOMIC DNA]</scope>
    <source>
        <strain evidence="7 8">DSM 14055</strain>
    </source>
</reference>
<feature type="region of interest" description="Disordered" evidence="5">
    <location>
        <begin position="267"/>
        <end position="300"/>
    </location>
</feature>
<evidence type="ECO:0000313" key="8">
    <source>
        <dbReference type="Proteomes" id="UP000441717"/>
    </source>
</evidence>
<keyword evidence="8" id="KW-1185">Reference proteome</keyword>
<evidence type="ECO:0000256" key="4">
    <source>
        <dbReference type="ARBA" id="ARBA00023163"/>
    </source>
</evidence>
<dbReference type="Gene3D" id="1.20.120.1810">
    <property type="match status" value="1"/>
</dbReference>
<keyword evidence="4" id="KW-0804">Transcription</keyword>
<dbReference type="NCBIfam" id="TIGR02937">
    <property type="entry name" value="sigma70-ECF"/>
    <property type="match status" value="1"/>
</dbReference>
<evidence type="ECO:0000256" key="5">
    <source>
        <dbReference type="SAM" id="MobiDB-lite"/>
    </source>
</evidence>
<evidence type="ECO:0000313" key="7">
    <source>
        <dbReference type="EMBL" id="MQL51791.1"/>
    </source>
</evidence>
<dbReference type="SUPFAM" id="SSF88659">
    <property type="entry name" value="Sigma3 and sigma4 domains of RNA polymerase sigma factors"/>
    <property type="match status" value="1"/>
</dbReference>
<dbReference type="GO" id="GO:0003677">
    <property type="term" value="F:DNA binding"/>
    <property type="evidence" value="ECO:0007669"/>
    <property type="project" value="UniProtKB-KW"/>
</dbReference>
<dbReference type="OrthoDB" id="9809557at2"/>
<dbReference type="InterPro" id="IPR013324">
    <property type="entry name" value="RNA_pol_sigma_r3/r4-like"/>
</dbReference>
<keyword evidence="2" id="KW-0731">Sigma factor</keyword>
<dbReference type="Pfam" id="PF04542">
    <property type="entry name" value="Sigma70_r2"/>
    <property type="match status" value="1"/>
</dbReference>
<dbReference type="GO" id="GO:0006352">
    <property type="term" value="P:DNA-templated transcription initiation"/>
    <property type="evidence" value="ECO:0007669"/>
    <property type="project" value="InterPro"/>
</dbReference>
<dbReference type="Proteomes" id="UP000441717">
    <property type="component" value="Unassembled WGS sequence"/>
</dbReference>
<evidence type="ECO:0000259" key="6">
    <source>
        <dbReference type="Pfam" id="PF04542"/>
    </source>
</evidence>
<dbReference type="InterPro" id="IPR014284">
    <property type="entry name" value="RNA_pol_sigma-70_dom"/>
</dbReference>
<evidence type="ECO:0000256" key="2">
    <source>
        <dbReference type="ARBA" id="ARBA00023082"/>
    </source>
</evidence>
<dbReference type="EMBL" id="WHYR01000012">
    <property type="protein sequence ID" value="MQL51791.1"/>
    <property type="molecule type" value="Genomic_DNA"/>
</dbReference>
<accession>A0A6N7IPF7</accession>
<dbReference type="GO" id="GO:0016987">
    <property type="term" value="F:sigma factor activity"/>
    <property type="evidence" value="ECO:0007669"/>
    <property type="project" value="UniProtKB-KW"/>
</dbReference>
<feature type="region of interest" description="Disordered" evidence="5">
    <location>
        <begin position="341"/>
        <end position="422"/>
    </location>
</feature>
<keyword evidence="3" id="KW-0238">DNA-binding</keyword>
<evidence type="ECO:0000256" key="1">
    <source>
        <dbReference type="ARBA" id="ARBA00023015"/>
    </source>
</evidence>
<proteinExistence type="predicted"/>
<sequence length="558" mass="60160">MVLSVAYAEPTREILNEALSGNEETNSFIYENYFRFIRHIAGKFGNVGLEYDDLISVGHVGFLKALRTFDPGRGIKFATYLASCVKNEILMEARRAKRQNSGGYFPVSIDAPVYSDGEGSELTLADIVPTHEDYDASPTLNEIERIIKGLLEKMSPVTRKAVAAMLAGKNQREAAALTGISQTYVSRIYKKFLEKLDAGLVLAGIRETSYLKELEQMKPKYPPEKVREVKNLLRETDLKYKEIAEKAGVPYSMVAYYGNQIDRDRISKSAGDPARGNGGIVAQGNESAASEPASRGQAPAEAEIDLAAVGAVMPEVAAATDPAEPEMPGANKIMGSQELEGERQMGTPVPNSRIERAQPPASGVVTYRLSPEELAARYGPPKNRSGEKPDVKEAPEAEPSPVSSETSGRENPGEPPRNGEFEVGGTAACGDCGEPEGNVMGLVDWCKPNIPAGKEPVISVTKNQTYLNSVAGKIFSDAGVRQVRVGVLNGTIVVAPADKTTRNSFRVAYDAKSLAAKIGGAGLVKQLLAKGVVSGKYLLAKNERFGWWETAELLKEGE</sequence>
<name>A0A6N7IPF7_9FIRM</name>
<feature type="domain" description="RNA polymerase sigma-70 region 2" evidence="6">
    <location>
        <begin position="29"/>
        <end position="98"/>
    </location>
</feature>
<keyword evidence="1" id="KW-0805">Transcription regulation</keyword>
<dbReference type="SUPFAM" id="SSF88946">
    <property type="entry name" value="Sigma2 domain of RNA polymerase sigma factors"/>
    <property type="match status" value="1"/>
</dbReference>
<comment type="caution">
    <text evidence="7">The sequence shown here is derived from an EMBL/GenBank/DDBJ whole genome shotgun (WGS) entry which is preliminary data.</text>
</comment>
<dbReference type="AlphaFoldDB" id="A0A6N7IPF7"/>
<organism evidence="7 8">
    <name type="scientific">Desulfofundulus thermobenzoicus</name>
    <dbReference type="NCBI Taxonomy" id="29376"/>
    <lineage>
        <taxon>Bacteria</taxon>
        <taxon>Bacillati</taxon>
        <taxon>Bacillota</taxon>
        <taxon>Clostridia</taxon>
        <taxon>Eubacteriales</taxon>
        <taxon>Peptococcaceae</taxon>
        <taxon>Desulfofundulus</taxon>
    </lineage>
</organism>
<evidence type="ECO:0000256" key="3">
    <source>
        <dbReference type="ARBA" id="ARBA00023125"/>
    </source>
</evidence>
<protein>
    <submittedName>
        <fullName evidence="7">Sigma-70 family RNA polymerase sigma factor</fullName>
    </submittedName>
</protein>
<dbReference type="InterPro" id="IPR013325">
    <property type="entry name" value="RNA_pol_sigma_r2"/>
</dbReference>
<dbReference type="InterPro" id="IPR007627">
    <property type="entry name" value="RNA_pol_sigma70_r2"/>
</dbReference>
<feature type="compositionally biased region" description="Basic and acidic residues" evidence="5">
    <location>
        <begin position="384"/>
        <end position="395"/>
    </location>
</feature>
<dbReference type="PANTHER" id="PTHR30385">
    <property type="entry name" value="SIGMA FACTOR F FLAGELLAR"/>
    <property type="match status" value="1"/>
</dbReference>
<feature type="compositionally biased region" description="Basic and acidic residues" evidence="5">
    <location>
        <begin position="407"/>
        <end position="420"/>
    </location>
</feature>
<gene>
    <name evidence="7" type="ORF">GFC01_05840</name>
</gene>
<dbReference type="RefSeq" id="WP_152945728.1">
    <property type="nucleotide sequence ID" value="NZ_WHYR01000012.1"/>
</dbReference>